<evidence type="ECO:0000313" key="1">
    <source>
        <dbReference type="EMBL" id="KAK4404140.1"/>
    </source>
</evidence>
<evidence type="ECO:0008006" key="3">
    <source>
        <dbReference type="Google" id="ProtNLM"/>
    </source>
</evidence>
<dbReference type="PANTHER" id="PTHR33325:SF11">
    <property type="entry name" value="COLD SHOCK DOMAIN-CONTAINING PROTEIN 4-LIKE"/>
    <property type="match status" value="1"/>
</dbReference>
<dbReference type="PANTHER" id="PTHR33325">
    <property type="entry name" value="ZINC FINGER, CCHC-TYPE-RELATED"/>
    <property type="match status" value="1"/>
</dbReference>
<accession>A0AAE1X2M0</accession>
<gene>
    <name evidence="1" type="ORF">Sango_0782600</name>
</gene>
<sequence length="505" mass="57825">MVISWLLNSISKEIVEAFLKVASTRDLRQELEARFGEGLGDAYDHVKSQVLLMDPLPSVGKAYSMFLRVEKQRKLQTSLLHDGAISASFNATWKQGTNGVVSRRQGLVDKRSQYCDQCRRTGHTRESCFKLIGYPEWYKSLMEQRKNTRGIMNRANNAIFEKLVKSDDSERLITHMGDVELLDRVKLYRVLDVSSFKHNLISEPKNFHEAQNQEEWKNAINLEIETLGKNCTWELVKAPVNKKAIGCRCVYKLKLKSDGSIERYKIGQGVWILAGRDVEIEKVRNFGGFTEQHEHESSTFSRKLHLTVKEIFVVRFNFQSDIMSNLAKLDFVALDIMGKNYLSWVLDVEIHLDAIGFGNTIKEVNVATRNHYNHESYRGRGRGCGRGHGRGYRGSHSKNISFHQKWTNGEGKSEKENSGQTSKHVETSCYRCGGKCHWSRTCRTPKHFIDLYQQSLKNKNKKIETNFVDDKSDGYIDMTHLDVVDFFADPNGKIDHLIGDGSVSK</sequence>
<reference evidence="1" key="1">
    <citation type="submission" date="2020-06" db="EMBL/GenBank/DDBJ databases">
        <authorList>
            <person name="Li T."/>
            <person name="Hu X."/>
            <person name="Zhang T."/>
            <person name="Song X."/>
            <person name="Zhang H."/>
            <person name="Dai N."/>
            <person name="Sheng W."/>
            <person name="Hou X."/>
            <person name="Wei L."/>
        </authorList>
    </citation>
    <scope>NUCLEOTIDE SEQUENCE</scope>
    <source>
        <strain evidence="1">K16</strain>
        <tissue evidence="1">Leaf</tissue>
    </source>
</reference>
<comment type="caution">
    <text evidence="1">The sequence shown here is derived from an EMBL/GenBank/DDBJ whole genome shotgun (WGS) entry which is preliminary data.</text>
</comment>
<dbReference type="Proteomes" id="UP001289374">
    <property type="component" value="Unassembled WGS sequence"/>
</dbReference>
<keyword evidence="2" id="KW-1185">Reference proteome</keyword>
<dbReference type="EMBL" id="JACGWL010000004">
    <property type="protein sequence ID" value="KAK4404140.1"/>
    <property type="molecule type" value="Genomic_DNA"/>
</dbReference>
<proteinExistence type="predicted"/>
<name>A0AAE1X2M0_9LAMI</name>
<organism evidence="1 2">
    <name type="scientific">Sesamum angolense</name>
    <dbReference type="NCBI Taxonomy" id="2727404"/>
    <lineage>
        <taxon>Eukaryota</taxon>
        <taxon>Viridiplantae</taxon>
        <taxon>Streptophyta</taxon>
        <taxon>Embryophyta</taxon>
        <taxon>Tracheophyta</taxon>
        <taxon>Spermatophyta</taxon>
        <taxon>Magnoliopsida</taxon>
        <taxon>eudicotyledons</taxon>
        <taxon>Gunneridae</taxon>
        <taxon>Pentapetalae</taxon>
        <taxon>asterids</taxon>
        <taxon>lamiids</taxon>
        <taxon>Lamiales</taxon>
        <taxon>Pedaliaceae</taxon>
        <taxon>Sesamum</taxon>
    </lineage>
</organism>
<reference evidence="1" key="2">
    <citation type="journal article" date="2024" name="Plant">
        <title>Genomic evolution and insights into agronomic trait innovations of Sesamum species.</title>
        <authorList>
            <person name="Miao H."/>
            <person name="Wang L."/>
            <person name="Qu L."/>
            <person name="Liu H."/>
            <person name="Sun Y."/>
            <person name="Le M."/>
            <person name="Wang Q."/>
            <person name="Wei S."/>
            <person name="Zheng Y."/>
            <person name="Lin W."/>
            <person name="Duan Y."/>
            <person name="Cao H."/>
            <person name="Xiong S."/>
            <person name="Wang X."/>
            <person name="Wei L."/>
            <person name="Li C."/>
            <person name="Ma Q."/>
            <person name="Ju M."/>
            <person name="Zhao R."/>
            <person name="Li G."/>
            <person name="Mu C."/>
            <person name="Tian Q."/>
            <person name="Mei H."/>
            <person name="Zhang T."/>
            <person name="Gao T."/>
            <person name="Zhang H."/>
        </authorList>
    </citation>
    <scope>NUCLEOTIDE SEQUENCE</scope>
    <source>
        <strain evidence="1">K16</strain>
    </source>
</reference>
<protein>
    <recommendedName>
        <fullName evidence="3">CCHC-type domain-containing protein</fullName>
    </recommendedName>
</protein>
<dbReference type="AlphaFoldDB" id="A0AAE1X2M0"/>
<evidence type="ECO:0000313" key="2">
    <source>
        <dbReference type="Proteomes" id="UP001289374"/>
    </source>
</evidence>